<proteinExistence type="evidence at transcript level"/>
<accession>A0A0K8RCU2</accession>
<dbReference type="AlphaFoldDB" id="A0A0K8RCU2"/>
<reference evidence="1" key="1">
    <citation type="submission" date="2012-12" db="EMBL/GenBank/DDBJ databases">
        <title>Identification and characterization of a phenylalanine ammonia-lyase gene family in Isatis indigotica Fort.</title>
        <authorList>
            <person name="Liu Q."/>
            <person name="Chen J."/>
            <person name="Zhou X."/>
            <person name="Di P."/>
            <person name="Xiao Y."/>
            <person name="Xuan H."/>
            <person name="Zhang L."/>
            <person name="Chen W."/>
        </authorList>
    </citation>
    <scope>NUCLEOTIDE SEQUENCE</scope>
    <source>
        <tissue evidence="1">Salivary gland</tissue>
    </source>
</reference>
<dbReference type="EMBL" id="GADI01004843">
    <property type="protein sequence ID" value="JAA68965.1"/>
    <property type="molecule type" value="mRNA"/>
</dbReference>
<organism evidence="1">
    <name type="scientific">Ixodes ricinus</name>
    <name type="common">Common tick</name>
    <name type="synonym">Acarus ricinus</name>
    <dbReference type="NCBI Taxonomy" id="34613"/>
    <lineage>
        <taxon>Eukaryota</taxon>
        <taxon>Metazoa</taxon>
        <taxon>Ecdysozoa</taxon>
        <taxon>Arthropoda</taxon>
        <taxon>Chelicerata</taxon>
        <taxon>Arachnida</taxon>
        <taxon>Acari</taxon>
        <taxon>Parasitiformes</taxon>
        <taxon>Ixodida</taxon>
        <taxon>Ixodoidea</taxon>
        <taxon>Ixodidae</taxon>
        <taxon>Ixodinae</taxon>
        <taxon>Ixodes</taxon>
    </lineage>
</organism>
<dbReference type="GO" id="GO:0004519">
    <property type="term" value="F:endonuclease activity"/>
    <property type="evidence" value="ECO:0007669"/>
    <property type="project" value="UniProtKB-KW"/>
</dbReference>
<keyword evidence="1" id="KW-0255">Endonuclease</keyword>
<keyword evidence="1" id="KW-0540">Nuclease</keyword>
<sequence length="104" mass="12216">MFHLLYHQTASVSLMKANLSLSQLSVRRRVARLSLFHKIYYTNVTLQERLFELPFYVSSRVDHQQKVGIRYSNCNAFCHSFIPCTSHEWNYLPAPLFQLLTVPP</sequence>
<evidence type="ECO:0000313" key="1">
    <source>
        <dbReference type="EMBL" id="JAA68965.1"/>
    </source>
</evidence>
<keyword evidence="1" id="KW-0378">Hydrolase</keyword>
<protein>
    <submittedName>
        <fullName evidence="1">Putative endonuclease/reverse transcript</fullName>
    </submittedName>
</protein>
<name>A0A0K8RCU2_IXORI</name>